<evidence type="ECO:0000313" key="3">
    <source>
        <dbReference type="Proteomes" id="UP000297982"/>
    </source>
</evidence>
<reference evidence="2 3" key="1">
    <citation type="journal article" date="2003" name="Int. J. Syst. Evol. Microbiol.">
        <title>Halobacillus salinus sp. nov., isolated from a salt lake on the coast of the East Sea in Korea.</title>
        <authorList>
            <person name="Yoon J.H."/>
            <person name="Kang K.H."/>
            <person name="Park Y.H."/>
        </authorList>
    </citation>
    <scope>NUCLEOTIDE SEQUENCE [LARGE SCALE GENOMIC DNA]</scope>
    <source>
        <strain evidence="2 3">HSL-3</strain>
    </source>
</reference>
<keyword evidence="1" id="KW-0812">Transmembrane</keyword>
<evidence type="ECO:0000256" key="1">
    <source>
        <dbReference type="SAM" id="Phobius"/>
    </source>
</evidence>
<dbReference type="OrthoDB" id="2967728at2"/>
<organism evidence="2 3">
    <name type="scientific">Halobacillus salinus</name>
    <dbReference type="NCBI Taxonomy" id="192814"/>
    <lineage>
        <taxon>Bacteria</taxon>
        <taxon>Bacillati</taxon>
        <taxon>Bacillota</taxon>
        <taxon>Bacilli</taxon>
        <taxon>Bacillales</taxon>
        <taxon>Bacillaceae</taxon>
        <taxon>Halobacillus</taxon>
    </lineage>
</organism>
<proteinExistence type="predicted"/>
<comment type="caution">
    <text evidence="2">The sequence shown here is derived from an EMBL/GenBank/DDBJ whole genome shotgun (WGS) entry which is preliminary data.</text>
</comment>
<sequence>MGIMLMFMLLSTVAPFLFLQLKKPSFAVAQTVLLVGMWVYYFQVLFYTTPAAFSPTWGMFYLGLVGAEVAWVMFIIAMVKESPGFKETLKEIVE</sequence>
<gene>
    <name evidence="2" type="ORF">E4663_07625</name>
</gene>
<protein>
    <submittedName>
        <fullName evidence="2">Uncharacterized protein</fullName>
    </submittedName>
</protein>
<keyword evidence="3" id="KW-1185">Reference proteome</keyword>
<name>A0A4Z0H390_9BACI</name>
<evidence type="ECO:0000313" key="2">
    <source>
        <dbReference type="EMBL" id="TGB04853.1"/>
    </source>
</evidence>
<keyword evidence="1" id="KW-1133">Transmembrane helix</keyword>
<dbReference type="Proteomes" id="UP000297982">
    <property type="component" value="Unassembled WGS sequence"/>
</dbReference>
<feature type="transmembrane region" description="Helical" evidence="1">
    <location>
        <begin position="59"/>
        <end position="79"/>
    </location>
</feature>
<accession>A0A4Z0H390</accession>
<keyword evidence="1" id="KW-0472">Membrane</keyword>
<dbReference type="EMBL" id="SRJC01000001">
    <property type="protein sequence ID" value="TGB04853.1"/>
    <property type="molecule type" value="Genomic_DNA"/>
</dbReference>
<dbReference type="RefSeq" id="WP_079480238.1">
    <property type="nucleotide sequence ID" value="NZ_FVYZ01000004.1"/>
</dbReference>
<dbReference type="AlphaFoldDB" id="A0A4Z0H390"/>